<dbReference type="PROSITE" id="PS00072">
    <property type="entry name" value="ACYL_COA_DH_1"/>
    <property type="match status" value="1"/>
</dbReference>
<dbReference type="GO" id="GO:0009083">
    <property type="term" value="P:branched-chain amino acid catabolic process"/>
    <property type="evidence" value="ECO:0007669"/>
    <property type="project" value="UniProtKB-KW"/>
</dbReference>
<evidence type="ECO:0000256" key="5">
    <source>
        <dbReference type="ARBA" id="ARBA00022630"/>
    </source>
</evidence>
<evidence type="ECO:0000256" key="1">
    <source>
        <dbReference type="ARBA" id="ARBA00001974"/>
    </source>
</evidence>
<evidence type="ECO:0000256" key="4">
    <source>
        <dbReference type="ARBA" id="ARBA00022456"/>
    </source>
</evidence>
<dbReference type="InterPro" id="IPR036250">
    <property type="entry name" value="AcylCo_DH-like_C"/>
</dbReference>
<keyword evidence="4" id="KW-0101">Branched-chain amino acid catabolism</keyword>
<name>A0A9X9X249_9PROT</name>
<sequence length="382" mass="41486">MTTAFDLPEATRELQSVARDFAREVIAPNALRWDEERHFPVEELRQAAQLGMAALYVREESGGAGLTRLDAAVVFEALATGCPTFSAFLSIHNMVAWMIDRFGNDAQRAEWLPGLITMERIASYCLTEPGSGSDAAALRMRAARDNEGYVLNGTKQFISGAGASDLYLTMVRTGGEGPGGISALLIPKETPGLSFGAHERKMGWNAQPTRQVILEDARVPASALLGEEGQGFRFAMAGLDGGRLNIAACSLGGAEAALEIALAYTQERRAFGKAVSDFQNTQFKLADMRIELEASRALLWRACAKLDARAPDATAFCAMAKRFVTDTGSRVADEALQLLGGYGYLADYGIEKIVRDLRVHRILEGTNEIMRLILARQMLGTR</sequence>
<comment type="similarity">
    <text evidence="3 8">Belongs to the acyl-CoA dehydrogenase family.</text>
</comment>
<dbReference type="InterPro" id="IPR052547">
    <property type="entry name" value="Mito_Isobutyryl-CoADH"/>
</dbReference>
<dbReference type="PANTHER" id="PTHR43831">
    <property type="entry name" value="ISOBUTYRYL-COA DEHYDROGENASE"/>
    <property type="match status" value="1"/>
</dbReference>
<dbReference type="Pfam" id="PF02771">
    <property type="entry name" value="Acyl-CoA_dh_N"/>
    <property type="match status" value="1"/>
</dbReference>
<reference evidence="12" key="2">
    <citation type="journal article" date="2021" name="Syst. Appl. Microbiol.">
        <title>Roseomonas hellenica sp. nov., isolated from roots of wild-growing Alkanna tinctoria.</title>
        <authorList>
            <person name="Rat A."/>
            <person name="Naranjo H.D."/>
            <person name="Lebbe L."/>
            <person name="Cnockaert M."/>
            <person name="Krigas N."/>
            <person name="Grigoriadou K."/>
            <person name="Maloupa E."/>
            <person name="Willems A."/>
        </authorList>
    </citation>
    <scope>NUCLEOTIDE SEQUENCE</scope>
    <source>
        <strain evidence="12">LMG 31231</strain>
    </source>
</reference>
<comment type="pathway">
    <text evidence="2">Amino-acid degradation; L-valine degradation.</text>
</comment>
<dbReference type="Pfam" id="PF00441">
    <property type="entry name" value="Acyl-CoA_dh_1"/>
    <property type="match status" value="1"/>
</dbReference>
<feature type="domain" description="Acyl-CoA dehydrogenase/oxidase C-terminal" evidence="9">
    <location>
        <begin position="229"/>
        <end position="379"/>
    </location>
</feature>
<dbReference type="Gene3D" id="1.10.540.10">
    <property type="entry name" value="Acyl-CoA dehydrogenase/oxidase, N-terminal domain"/>
    <property type="match status" value="1"/>
</dbReference>
<dbReference type="FunFam" id="2.40.110.10:FF:000001">
    <property type="entry name" value="Acyl-CoA dehydrogenase, mitochondrial"/>
    <property type="match status" value="1"/>
</dbReference>
<dbReference type="AlphaFoldDB" id="A0A9X9X249"/>
<feature type="domain" description="Acyl-CoA oxidase/dehydrogenase middle" evidence="10">
    <location>
        <begin position="124"/>
        <end position="216"/>
    </location>
</feature>
<gene>
    <name evidence="12" type="ORF">GXW76_20055</name>
</gene>
<dbReference type="InterPro" id="IPR037069">
    <property type="entry name" value="AcylCoA_DH/ox_N_sf"/>
</dbReference>
<protein>
    <submittedName>
        <fullName evidence="12">Acyl-CoA dehydrogenase</fullName>
    </submittedName>
</protein>
<dbReference type="GO" id="GO:0003995">
    <property type="term" value="F:acyl-CoA dehydrogenase activity"/>
    <property type="evidence" value="ECO:0007669"/>
    <property type="project" value="InterPro"/>
</dbReference>
<organism evidence="12 13">
    <name type="scientific">Neoroseomonas soli</name>
    <dbReference type="NCBI Taxonomy" id="1081025"/>
    <lineage>
        <taxon>Bacteria</taxon>
        <taxon>Pseudomonadati</taxon>
        <taxon>Pseudomonadota</taxon>
        <taxon>Alphaproteobacteria</taxon>
        <taxon>Acetobacterales</taxon>
        <taxon>Acetobacteraceae</taxon>
        <taxon>Neoroseomonas</taxon>
    </lineage>
</organism>
<dbReference type="Gene3D" id="2.40.110.10">
    <property type="entry name" value="Butyryl-CoA Dehydrogenase, subunit A, domain 2"/>
    <property type="match status" value="1"/>
</dbReference>
<evidence type="ECO:0000313" key="13">
    <source>
        <dbReference type="Proteomes" id="UP001138751"/>
    </source>
</evidence>
<dbReference type="PIRSF" id="PIRSF016578">
    <property type="entry name" value="HsaA"/>
    <property type="match status" value="1"/>
</dbReference>
<dbReference type="PROSITE" id="PS00073">
    <property type="entry name" value="ACYL_COA_DH_2"/>
    <property type="match status" value="1"/>
</dbReference>
<dbReference type="FunFam" id="1.20.140.10:FF:000001">
    <property type="entry name" value="Acyl-CoA dehydrogenase"/>
    <property type="match status" value="1"/>
</dbReference>
<comment type="caution">
    <text evidence="12">The sequence shown here is derived from an EMBL/GenBank/DDBJ whole genome shotgun (WGS) entry which is preliminary data.</text>
</comment>
<dbReference type="InterPro" id="IPR009075">
    <property type="entry name" value="AcylCo_DH/oxidase_C"/>
</dbReference>
<evidence type="ECO:0000256" key="6">
    <source>
        <dbReference type="ARBA" id="ARBA00022827"/>
    </source>
</evidence>
<dbReference type="SUPFAM" id="SSF56645">
    <property type="entry name" value="Acyl-CoA dehydrogenase NM domain-like"/>
    <property type="match status" value="1"/>
</dbReference>
<keyword evidence="13" id="KW-1185">Reference proteome</keyword>
<dbReference type="RefSeq" id="WP_211863882.1">
    <property type="nucleotide sequence ID" value="NZ_JAAEDM010000073.1"/>
</dbReference>
<dbReference type="PANTHER" id="PTHR43831:SF1">
    <property type="entry name" value="ISOBUTYRYL-COA DEHYDROGENASE, MITOCHONDRIAL"/>
    <property type="match status" value="1"/>
</dbReference>
<evidence type="ECO:0000256" key="7">
    <source>
        <dbReference type="ARBA" id="ARBA00023002"/>
    </source>
</evidence>
<dbReference type="InterPro" id="IPR046373">
    <property type="entry name" value="Acyl-CoA_Oxase/DH_mid-dom_sf"/>
</dbReference>
<evidence type="ECO:0000259" key="9">
    <source>
        <dbReference type="Pfam" id="PF00441"/>
    </source>
</evidence>
<dbReference type="InterPro" id="IPR006091">
    <property type="entry name" value="Acyl-CoA_Oxase/DH_mid-dom"/>
</dbReference>
<dbReference type="EMBL" id="JAAEDM010000073">
    <property type="protein sequence ID" value="MBR0673478.1"/>
    <property type="molecule type" value="Genomic_DNA"/>
</dbReference>
<evidence type="ECO:0000256" key="3">
    <source>
        <dbReference type="ARBA" id="ARBA00009347"/>
    </source>
</evidence>
<proteinExistence type="inferred from homology"/>
<evidence type="ECO:0000256" key="8">
    <source>
        <dbReference type="RuleBase" id="RU362125"/>
    </source>
</evidence>
<dbReference type="InterPro" id="IPR009100">
    <property type="entry name" value="AcylCoA_DH/oxidase_NM_dom_sf"/>
</dbReference>
<dbReference type="SUPFAM" id="SSF47203">
    <property type="entry name" value="Acyl-CoA dehydrogenase C-terminal domain-like"/>
    <property type="match status" value="1"/>
</dbReference>
<dbReference type="Proteomes" id="UP001138751">
    <property type="component" value="Unassembled WGS sequence"/>
</dbReference>
<evidence type="ECO:0000259" key="11">
    <source>
        <dbReference type="Pfam" id="PF02771"/>
    </source>
</evidence>
<dbReference type="Pfam" id="PF02770">
    <property type="entry name" value="Acyl-CoA_dh_M"/>
    <property type="match status" value="1"/>
</dbReference>
<keyword evidence="6 8" id="KW-0274">FAD</keyword>
<reference evidence="12" key="1">
    <citation type="submission" date="2020-01" db="EMBL/GenBank/DDBJ databases">
        <authorList>
            <person name="Rat A."/>
        </authorList>
    </citation>
    <scope>NUCLEOTIDE SEQUENCE</scope>
    <source>
        <strain evidence="12">LMG 31231</strain>
    </source>
</reference>
<evidence type="ECO:0000256" key="2">
    <source>
        <dbReference type="ARBA" id="ARBA00005109"/>
    </source>
</evidence>
<dbReference type="InterPro" id="IPR013786">
    <property type="entry name" value="AcylCoA_DH/ox_N"/>
</dbReference>
<evidence type="ECO:0000313" key="12">
    <source>
        <dbReference type="EMBL" id="MBR0673478.1"/>
    </source>
</evidence>
<dbReference type="InterPro" id="IPR006089">
    <property type="entry name" value="Acyl-CoA_DH_CS"/>
</dbReference>
<dbReference type="GO" id="GO:0050660">
    <property type="term" value="F:flavin adenine dinucleotide binding"/>
    <property type="evidence" value="ECO:0007669"/>
    <property type="project" value="InterPro"/>
</dbReference>
<comment type="cofactor">
    <cofactor evidence="1 8">
        <name>FAD</name>
        <dbReference type="ChEBI" id="CHEBI:57692"/>
    </cofactor>
</comment>
<keyword evidence="7 8" id="KW-0560">Oxidoreductase</keyword>
<evidence type="ECO:0000259" key="10">
    <source>
        <dbReference type="Pfam" id="PF02770"/>
    </source>
</evidence>
<dbReference type="Gene3D" id="1.20.140.10">
    <property type="entry name" value="Butyryl-CoA Dehydrogenase, subunit A, domain 3"/>
    <property type="match status" value="1"/>
</dbReference>
<feature type="domain" description="Acyl-CoA dehydrogenase/oxidase N-terminal" evidence="11">
    <location>
        <begin position="9"/>
        <end position="119"/>
    </location>
</feature>
<accession>A0A9X9X249</accession>
<keyword evidence="5 8" id="KW-0285">Flavoprotein</keyword>